<evidence type="ECO:0000256" key="2">
    <source>
        <dbReference type="ARBA" id="ARBA00001326"/>
    </source>
</evidence>
<feature type="domain" description="Damage-control phosphatase ARMT1-like metal-binding" evidence="11">
    <location>
        <begin position="17"/>
        <end position="390"/>
    </location>
</feature>
<keyword evidence="10" id="KW-0808">Transferase</keyword>
<dbReference type="RefSeq" id="XP_024502242.1">
    <property type="nucleotide sequence ID" value="XM_024648244.1"/>
</dbReference>
<comment type="function">
    <text evidence="8 10">Metal-dependent phosphatase that shows phosphatase activity against several substrates, including fructose-1-phosphate and fructose-6-phosphate. Its preference for fructose-1-phosphate, a strong glycating agent that causes DNA damage rather than a canonical yeast metabolite, suggests a damage-control function in hexose phosphate metabolism. Has also been shown to have O-methyltransferase activity that methylates glutamate residues of target proteins to form gamma-glutamyl methyl ester residues. Possibly methylates PCNA, suggesting it is involved in the DNA damage response.</text>
</comment>
<gene>
    <name evidence="12 14 15" type="ORF">SRAE_1000130600</name>
</gene>
<dbReference type="InterPro" id="IPR036075">
    <property type="entry name" value="ARMT-1-like_metal-bd_sf"/>
</dbReference>
<comment type="catalytic activity">
    <reaction evidence="2 10">
        <text>beta-D-fructose 1-phosphate + H2O = D-fructose + phosphate</text>
        <dbReference type="Rhea" id="RHEA:35603"/>
        <dbReference type="ChEBI" id="CHEBI:15377"/>
        <dbReference type="ChEBI" id="CHEBI:37721"/>
        <dbReference type="ChEBI" id="CHEBI:43474"/>
        <dbReference type="ChEBI" id="CHEBI:138881"/>
    </reaction>
</comment>
<dbReference type="OrthoDB" id="541375at2759"/>
<dbReference type="STRING" id="34506.A0A090KZT1"/>
<keyword evidence="4" id="KW-0533">Nickel</keyword>
<evidence type="ECO:0000256" key="3">
    <source>
        <dbReference type="ARBA" id="ARBA00009519"/>
    </source>
</evidence>
<dbReference type="EC" id="2.1.1.-" evidence="10"/>
<dbReference type="EC" id="3.1.3.-" evidence="10"/>
<evidence type="ECO:0000313" key="12">
    <source>
        <dbReference type="EMBL" id="CEF63040.1"/>
    </source>
</evidence>
<dbReference type="Pfam" id="PF01937">
    <property type="entry name" value="ARMT1-like_dom"/>
    <property type="match status" value="1"/>
</dbReference>
<reference evidence="14" key="3">
    <citation type="submission" date="2020-12" db="UniProtKB">
        <authorList>
            <consortium name="WormBaseParasite"/>
        </authorList>
    </citation>
    <scope>IDENTIFICATION</scope>
</reference>
<organism evidence="12">
    <name type="scientific">Strongyloides ratti</name>
    <name type="common">Parasitic roundworm</name>
    <dbReference type="NCBI Taxonomy" id="34506"/>
    <lineage>
        <taxon>Eukaryota</taxon>
        <taxon>Metazoa</taxon>
        <taxon>Ecdysozoa</taxon>
        <taxon>Nematoda</taxon>
        <taxon>Chromadorea</taxon>
        <taxon>Rhabditida</taxon>
        <taxon>Tylenchina</taxon>
        <taxon>Panagrolaimomorpha</taxon>
        <taxon>Strongyloidoidea</taxon>
        <taxon>Strongyloididae</taxon>
        <taxon>Strongyloides</taxon>
    </lineage>
</organism>
<dbReference type="Gene3D" id="3.40.50.10880">
    <property type="entry name" value="Uncharacterised protein PF01937, DUF89, domain 3"/>
    <property type="match status" value="1"/>
</dbReference>
<dbReference type="GO" id="GO:0005634">
    <property type="term" value="C:nucleus"/>
    <property type="evidence" value="ECO:0007669"/>
    <property type="project" value="TreeGrafter"/>
</dbReference>
<reference evidence="12" key="1">
    <citation type="submission" date="2014-09" db="EMBL/GenBank/DDBJ databases">
        <authorList>
            <person name="Aslett A.Martin."/>
        </authorList>
    </citation>
    <scope>NUCLEOTIDE SEQUENCE</scope>
    <source>
        <strain evidence="12">ED321 Heterogonic</strain>
    </source>
</reference>
<dbReference type="GO" id="GO:0016791">
    <property type="term" value="F:phosphatase activity"/>
    <property type="evidence" value="ECO:0007669"/>
    <property type="project" value="TreeGrafter"/>
</dbReference>
<dbReference type="GO" id="GO:0006974">
    <property type="term" value="P:DNA damage response"/>
    <property type="evidence" value="ECO:0007669"/>
    <property type="project" value="TreeGrafter"/>
</dbReference>
<protein>
    <recommendedName>
        <fullName evidence="10">Sugar phosphate phosphatase</fullName>
        <ecNumber evidence="10">2.1.1.-</ecNumber>
        <ecNumber evidence="10">3.1.3.-</ecNumber>
    </recommendedName>
</protein>
<evidence type="ECO:0000256" key="5">
    <source>
        <dbReference type="ARBA" id="ARBA00022723"/>
    </source>
</evidence>
<accession>A0A090KZT1</accession>
<evidence type="ECO:0000313" key="13">
    <source>
        <dbReference type="Proteomes" id="UP000035682"/>
    </source>
</evidence>
<dbReference type="PANTHER" id="PTHR12260">
    <property type="entry name" value="DAMAGE-CONTROL PHOSPHATASE ARMT1"/>
    <property type="match status" value="1"/>
</dbReference>
<dbReference type="GeneID" id="36375405"/>
<keyword evidence="13" id="KW-1185">Reference proteome</keyword>
<name>A0A090KZT1_STRRB</name>
<dbReference type="WBParaSite" id="SRAE_1000130600.1">
    <property type="protein sequence ID" value="SRAE_1000130600.1"/>
    <property type="gene ID" value="WBGene00257910"/>
</dbReference>
<evidence type="ECO:0000256" key="4">
    <source>
        <dbReference type="ARBA" id="ARBA00022596"/>
    </source>
</evidence>
<proteinExistence type="inferred from homology"/>
<dbReference type="GO" id="GO:0051998">
    <property type="term" value="F:protein carboxyl O-methyltransferase activity"/>
    <property type="evidence" value="ECO:0007669"/>
    <property type="project" value="UniProtKB-UniRule"/>
</dbReference>
<dbReference type="SUPFAM" id="SSF111321">
    <property type="entry name" value="AF1104-like"/>
    <property type="match status" value="1"/>
</dbReference>
<dbReference type="OMA" id="IFARQKM"/>
<comment type="catalytic activity">
    <reaction evidence="9 10">
        <text>beta-D-fructose 6-phosphate = dihydroxyacetone + D-glyceraldehyde 3-phosphate</text>
        <dbReference type="Rhea" id="RHEA:28002"/>
        <dbReference type="ChEBI" id="CHEBI:16016"/>
        <dbReference type="ChEBI" id="CHEBI:57634"/>
        <dbReference type="ChEBI" id="CHEBI:59776"/>
    </reaction>
</comment>
<evidence type="ECO:0000313" key="14">
    <source>
        <dbReference type="WBParaSite" id="SRAE_1000130600.1"/>
    </source>
</evidence>
<evidence type="ECO:0000256" key="7">
    <source>
        <dbReference type="ARBA" id="ARBA00023211"/>
    </source>
</evidence>
<evidence type="ECO:0000256" key="9">
    <source>
        <dbReference type="ARBA" id="ARBA00048809"/>
    </source>
</evidence>
<keyword evidence="6 10" id="KW-0378">Hydrolase</keyword>
<comment type="cofactor">
    <cofactor evidence="10">
        <name>Mn(2+)</name>
        <dbReference type="ChEBI" id="CHEBI:29035"/>
    </cofactor>
    <cofactor evidence="10">
        <name>Ni(2+)</name>
        <dbReference type="ChEBI" id="CHEBI:49786"/>
    </cofactor>
</comment>
<dbReference type="CTD" id="36375405"/>
<dbReference type="PANTHER" id="PTHR12260:SF6">
    <property type="entry name" value="DAMAGE-CONTROL PHOSPHATASE ARMT1"/>
    <property type="match status" value="1"/>
</dbReference>
<dbReference type="WormBase" id="SRAE_1000130600">
    <property type="protein sequence ID" value="SRP06763"/>
    <property type="gene ID" value="WBGene00257910"/>
</dbReference>
<dbReference type="GO" id="GO:0046872">
    <property type="term" value="F:metal ion binding"/>
    <property type="evidence" value="ECO:0007669"/>
    <property type="project" value="UniProtKB-UniRule"/>
</dbReference>
<dbReference type="InterPro" id="IPR002791">
    <property type="entry name" value="ARMT1-like_metal-bd"/>
</dbReference>
<dbReference type="InterPro" id="IPR039763">
    <property type="entry name" value="ARMT1"/>
</dbReference>
<evidence type="ECO:0000256" key="10">
    <source>
        <dbReference type="RuleBase" id="RU367030"/>
    </source>
</evidence>
<dbReference type="Proteomes" id="UP000035682">
    <property type="component" value="Unplaced"/>
</dbReference>
<evidence type="ECO:0000256" key="1">
    <source>
        <dbReference type="ARBA" id="ARBA00000807"/>
    </source>
</evidence>
<evidence type="ECO:0000256" key="8">
    <source>
        <dbReference type="ARBA" id="ARBA00045980"/>
    </source>
</evidence>
<keyword evidence="7 10" id="KW-0464">Manganese</keyword>
<comment type="domain">
    <text evidence="10">Subfamily III proteins have a conserved RTxK motif about 40-50 residues from the C-terminus; the threonine may be replaced by serine or cysteine.</text>
</comment>
<comment type="similarity">
    <text evidence="3 10">Belongs to the damage-control phosphatase family. Sugar phosphate phosphatase III subfamily.</text>
</comment>
<keyword evidence="5 10" id="KW-0479">Metal-binding</keyword>
<comment type="catalytic activity">
    <reaction evidence="1 10">
        <text>L-glutamyl-[protein] + S-adenosyl-L-methionine = [protein]-L-glutamate 5-O-methyl ester + S-adenosyl-L-homocysteine</text>
        <dbReference type="Rhea" id="RHEA:24452"/>
        <dbReference type="Rhea" id="RHEA-COMP:10208"/>
        <dbReference type="Rhea" id="RHEA-COMP:10311"/>
        <dbReference type="ChEBI" id="CHEBI:29973"/>
        <dbReference type="ChEBI" id="CHEBI:57856"/>
        <dbReference type="ChEBI" id="CHEBI:59789"/>
        <dbReference type="ChEBI" id="CHEBI:82795"/>
    </reaction>
</comment>
<dbReference type="Gene3D" id="1.20.930.60">
    <property type="match status" value="1"/>
</dbReference>
<dbReference type="GO" id="GO:0032259">
    <property type="term" value="P:methylation"/>
    <property type="evidence" value="ECO:0007669"/>
    <property type="project" value="UniProtKB-KW"/>
</dbReference>
<sequence length="414" mass="48211">MAEPLTGAVQGTFAFATVHDRWPKILTKIIDQLHRKYFEITNLKGEKAGEELTGIINKVAEMRYHIMTNKGLRELNTSSDNCLYWNEYIKKLRELGKDNWFEGDWLFVECYMYRMIYEFIIETNLLKDLDPFEAEKLDAYKSSEKCMIEIINMLDKFDMKEMILISLWANKYDLSLSGGDPVTAVKSFLKTAFSSQEYILVDDSIRVIYYLKETMPLNRIDIVTDNFSLEFFTDLCLGEKLLSNQTAKTIKFHIKPFPWFVSDVTFKDAQYMIDSMINSDDIGLKKYGNIWKKRLEDGSFIFETNKFWNTGASFFEMNSLAPDLYNDIKSNSGFVIFKGDLNYRKLVGDRNWNPTESILKSIFSFDIFPFLALRTLKSETVAGLSKDTYELVKEVPSWMVSGEYGLIQFAIQRD</sequence>
<dbReference type="EMBL" id="LN609528">
    <property type="protein sequence ID" value="CEF63040.1"/>
    <property type="molecule type" value="Genomic_DNA"/>
</dbReference>
<evidence type="ECO:0000256" key="6">
    <source>
        <dbReference type="ARBA" id="ARBA00022801"/>
    </source>
</evidence>
<dbReference type="AlphaFoldDB" id="A0A090KZT1"/>
<keyword evidence="10" id="KW-0489">Methyltransferase</keyword>
<evidence type="ECO:0000259" key="11">
    <source>
        <dbReference type="Pfam" id="PF01937"/>
    </source>
</evidence>
<evidence type="ECO:0000313" key="15">
    <source>
        <dbReference type="WormBase" id="SRAE_1000130600"/>
    </source>
</evidence>
<reference evidence="13" key="2">
    <citation type="submission" date="2014-09" db="EMBL/GenBank/DDBJ databases">
        <authorList>
            <person name="Martin A.A."/>
        </authorList>
    </citation>
    <scope>NUCLEOTIDE SEQUENCE</scope>
    <source>
        <strain evidence="13">ED321</strain>
    </source>
</reference>